<evidence type="ECO:0000256" key="2">
    <source>
        <dbReference type="ARBA" id="ARBA00022553"/>
    </source>
</evidence>
<feature type="coiled-coil region" evidence="4">
    <location>
        <begin position="35"/>
        <end position="62"/>
    </location>
</feature>
<dbReference type="PANTHER" id="PTHR28664">
    <property type="entry name" value="TIGHT JUNCTION-ASSOCIATED PROTEIN 1"/>
    <property type="match status" value="1"/>
</dbReference>
<evidence type="ECO:0000256" key="3">
    <source>
        <dbReference type="ARBA" id="ARBA00023136"/>
    </source>
</evidence>
<keyword evidence="3" id="KW-0472">Membrane</keyword>
<dbReference type="PANTHER" id="PTHR28664:SF3">
    <property type="entry name" value="TIGHT JUNCTION-ASSOCIATED PROTEIN 1"/>
    <property type="match status" value="1"/>
</dbReference>
<feature type="compositionally biased region" description="Gly residues" evidence="5">
    <location>
        <begin position="14"/>
        <end position="25"/>
    </location>
</feature>
<comment type="subcellular location">
    <subcellularLocation>
        <location evidence="1">Membrane</location>
        <topology evidence="1">Peripheral membrane protein</topology>
    </subcellularLocation>
</comment>
<accession>A0ABC9XW59</accession>
<dbReference type="EMBL" id="BAAFJT010000035">
    <property type="protein sequence ID" value="GAB0201985.1"/>
    <property type="molecule type" value="Genomic_DNA"/>
</dbReference>
<keyword evidence="2" id="KW-0597">Phosphoprotein</keyword>
<dbReference type="InterPro" id="IPR043441">
    <property type="entry name" value="Tjap1/BEGAIN"/>
</dbReference>
<feature type="region of interest" description="Disordered" evidence="5">
    <location>
        <begin position="1"/>
        <end position="34"/>
    </location>
</feature>
<protein>
    <submittedName>
        <fullName evidence="6">Uncharacterized protein</fullName>
    </submittedName>
</protein>
<feature type="compositionally biased region" description="Acidic residues" evidence="5">
    <location>
        <begin position="1"/>
        <end position="13"/>
    </location>
</feature>
<reference evidence="6 7" key="1">
    <citation type="submission" date="2024-06" db="EMBL/GenBank/DDBJ databases">
        <title>The draft genome of Grus japonensis, version 3.</title>
        <authorList>
            <person name="Nabeshima K."/>
            <person name="Suzuki S."/>
            <person name="Onuma M."/>
        </authorList>
    </citation>
    <scope>NUCLEOTIDE SEQUENCE [LARGE SCALE GENOMIC DNA]</scope>
    <source>
        <strain evidence="6 7">451A</strain>
    </source>
</reference>
<dbReference type="Proteomes" id="UP001623348">
    <property type="component" value="Unassembled WGS sequence"/>
</dbReference>
<dbReference type="GO" id="GO:0016020">
    <property type="term" value="C:membrane"/>
    <property type="evidence" value="ECO:0007669"/>
    <property type="project" value="UniProtKB-SubCell"/>
</dbReference>
<name>A0ABC9XW59_GRUJA</name>
<evidence type="ECO:0000313" key="6">
    <source>
        <dbReference type="EMBL" id="GAB0201985.1"/>
    </source>
</evidence>
<evidence type="ECO:0000256" key="1">
    <source>
        <dbReference type="ARBA" id="ARBA00004170"/>
    </source>
</evidence>
<evidence type="ECO:0000313" key="7">
    <source>
        <dbReference type="Proteomes" id="UP001623348"/>
    </source>
</evidence>
<evidence type="ECO:0000256" key="5">
    <source>
        <dbReference type="SAM" id="MobiDB-lite"/>
    </source>
</evidence>
<feature type="region of interest" description="Disordered" evidence="5">
    <location>
        <begin position="89"/>
        <end position="132"/>
    </location>
</feature>
<feature type="compositionally biased region" description="Pro residues" evidence="5">
    <location>
        <begin position="120"/>
        <end position="132"/>
    </location>
</feature>
<proteinExistence type="predicted"/>
<evidence type="ECO:0000256" key="4">
    <source>
        <dbReference type="SAM" id="Coils"/>
    </source>
</evidence>
<sequence>MEEEEEEEEEDGGQEPGAAGGAGGPRGPPPARAELDALRERLDRLQDDYTNSQRLNQLLEERLRGLAQAVALERAALTQRVAEVLQRVLGGPPGTVPPPGTPAAASGRAEDEAEDEEGPLLPPPAFRDPPRP</sequence>
<gene>
    <name evidence="6" type="ORF">GRJ2_002664100</name>
</gene>
<dbReference type="AlphaFoldDB" id="A0ABC9XW59"/>
<comment type="caution">
    <text evidence="6">The sequence shown here is derived from an EMBL/GenBank/DDBJ whole genome shotgun (WGS) entry which is preliminary data.</text>
</comment>
<keyword evidence="7" id="KW-1185">Reference proteome</keyword>
<organism evidence="6 7">
    <name type="scientific">Grus japonensis</name>
    <name type="common">Japanese crane</name>
    <name type="synonym">Red-crowned crane</name>
    <dbReference type="NCBI Taxonomy" id="30415"/>
    <lineage>
        <taxon>Eukaryota</taxon>
        <taxon>Metazoa</taxon>
        <taxon>Chordata</taxon>
        <taxon>Craniata</taxon>
        <taxon>Vertebrata</taxon>
        <taxon>Euteleostomi</taxon>
        <taxon>Archelosauria</taxon>
        <taxon>Archosauria</taxon>
        <taxon>Dinosauria</taxon>
        <taxon>Saurischia</taxon>
        <taxon>Theropoda</taxon>
        <taxon>Coelurosauria</taxon>
        <taxon>Aves</taxon>
        <taxon>Neognathae</taxon>
        <taxon>Neoaves</taxon>
        <taxon>Gruiformes</taxon>
        <taxon>Gruidae</taxon>
        <taxon>Grus</taxon>
    </lineage>
</organism>
<keyword evidence="4" id="KW-0175">Coiled coil</keyword>